<gene>
    <name evidence="1" type="ORF">SOCE26_066760</name>
</gene>
<dbReference type="AlphaFoldDB" id="A0A2L0F0W2"/>
<proteinExistence type="predicted"/>
<sequence length="72" mass="7602">MIALPASGGLRLVVVGSPAYIARHPEPTHPRDLVDHECINWHPTEGAAPMLQQGSLRDGAAPLTAAYGKPHS</sequence>
<dbReference type="Proteomes" id="UP000238348">
    <property type="component" value="Chromosome"/>
</dbReference>
<evidence type="ECO:0000313" key="2">
    <source>
        <dbReference type="Proteomes" id="UP000238348"/>
    </source>
</evidence>
<dbReference type="EMBL" id="CP012673">
    <property type="protein sequence ID" value="AUX45195.1"/>
    <property type="molecule type" value="Genomic_DNA"/>
</dbReference>
<protein>
    <recommendedName>
        <fullName evidence="3">LysR substrate-binding domain-containing protein</fullName>
    </recommendedName>
</protein>
<evidence type="ECO:0008006" key="3">
    <source>
        <dbReference type="Google" id="ProtNLM"/>
    </source>
</evidence>
<dbReference type="RefSeq" id="WP_104983611.1">
    <property type="nucleotide sequence ID" value="NZ_CP012673.1"/>
</dbReference>
<reference evidence="1 2" key="1">
    <citation type="submission" date="2015-09" db="EMBL/GenBank/DDBJ databases">
        <title>Sorangium comparison.</title>
        <authorList>
            <person name="Zaburannyi N."/>
            <person name="Bunk B."/>
            <person name="Overmann J."/>
            <person name="Mueller R."/>
        </authorList>
    </citation>
    <scope>NUCLEOTIDE SEQUENCE [LARGE SCALE GENOMIC DNA]</scope>
    <source>
        <strain evidence="1 2">So ce26</strain>
    </source>
</reference>
<name>A0A2L0F0W2_SORCE</name>
<dbReference type="Gene3D" id="3.40.190.290">
    <property type="match status" value="1"/>
</dbReference>
<evidence type="ECO:0000313" key="1">
    <source>
        <dbReference type="EMBL" id="AUX45195.1"/>
    </source>
</evidence>
<organism evidence="1 2">
    <name type="scientific">Sorangium cellulosum</name>
    <name type="common">Polyangium cellulosum</name>
    <dbReference type="NCBI Taxonomy" id="56"/>
    <lineage>
        <taxon>Bacteria</taxon>
        <taxon>Pseudomonadati</taxon>
        <taxon>Myxococcota</taxon>
        <taxon>Polyangia</taxon>
        <taxon>Polyangiales</taxon>
        <taxon>Polyangiaceae</taxon>
        <taxon>Sorangium</taxon>
    </lineage>
</organism>
<accession>A0A2L0F0W2</accession>
<dbReference type="SUPFAM" id="SSF53850">
    <property type="entry name" value="Periplasmic binding protein-like II"/>
    <property type="match status" value="1"/>
</dbReference>